<evidence type="ECO:0000313" key="2">
    <source>
        <dbReference type="Proteomes" id="UP000028521"/>
    </source>
</evidence>
<dbReference type="Proteomes" id="UP000028521">
    <property type="component" value="Unassembled WGS sequence"/>
</dbReference>
<sequence>MPQNDIIPTQSIKLTGVITGTLETLFNYDENDRLTSYTYSGVPSNIIYDSEGKIIQFSNYTYNYDSLDRVSGVTQTNSALFTNIATNYTYNNNNLVLTSYTHYTYSSSGTTNYIERQYEYNTDNKITTVTETASENSYSTKVKLFYNTQGNVSQIINEASYDNGLTYTITETQTFSYDNKKNPGILTLNKLGIDNPQSIFNLAELYDQSPENYVFFRTCIYNNNNITQVAIQGDSYSSLKEYDYVYNEFDYPISAEVTHSNGDVTSKNWIYEITETP</sequence>
<name>A0A084TIH0_9FLAO</name>
<reference evidence="1 2" key="1">
    <citation type="journal article" date="2014" name="Genome Announc.">
        <title>Draft Genome Sequence of the Algicidal Bacterium Mangrovimonas yunxiaonensis Strain LY01.</title>
        <authorList>
            <person name="Li Y."/>
            <person name="Zhu H."/>
            <person name="Li C."/>
            <person name="Zhang H."/>
            <person name="Chen Z."/>
            <person name="Zheng W."/>
            <person name="Xu H."/>
            <person name="Zheng T."/>
        </authorList>
    </citation>
    <scope>NUCLEOTIDE SEQUENCE [LARGE SCALE GENOMIC DNA]</scope>
    <source>
        <strain evidence="1 2">LY01</strain>
    </source>
</reference>
<gene>
    <name evidence="1" type="ORF">IA57_08475</name>
</gene>
<evidence type="ECO:0000313" key="1">
    <source>
        <dbReference type="EMBL" id="KFB00506.1"/>
    </source>
</evidence>
<organism evidence="1 2">
    <name type="scientific">Mangrovimonas yunxiaonensis</name>
    <dbReference type="NCBI Taxonomy" id="1197477"/>
    <lineage>
        <taxon>Bacteria</taxon>
        <taxon>Pseudomonadati</taxon>
        <taxon>Bacteroidota</taxon>
        <taxon>Flavobacteriia</taxon>
        <taxon>Flavobacteriales</taxon>
        <taxon>Flavobacteriaceae</taxon>
        <taxon>Mangrovimonas</taxon>
    </lineage>
</organism>
<dbReference type="AlphaFoldDB" id="A0A084TIH0"/>
<dbReference type="EMBL" id="JPFK01000007">
    <property type="protein sequence ID" value="KFB00506.1"/>
    <property type="molecule type" value="Genomic_DNA"/>
</dbReference>
<dbReference type="STRING" id="1197477.IA57_08475"/>
<keyword evidence="2" id="KW-1185">Reference proteome</keyword>
<reference evidence="2" key="2">
    <citation type="submission" date="2014-07" db="EMBL/GenBank/DDBJ databases">
        <title>Genome sequence of Mangrovimonas yunxiaonensis.</title>
        <authorList>
            <person name="Li Y."/>
            <person name="Zheng T."/>
        </authorList>
    </citation>
    <scope>NUCLEOTIDE SEQUENCE [LARGE SCALE GENOMIC DNA]</scope>
    <source>
        <strain evidence="2">LY01</strain>
    </source>
</reference>
<proteinExistence type="predicted"/>
<protein>
    <submittedName>
        <fullName evidence="1">Uncharacterized protein</fullName>
    </submittedName>
</protein>
<dbReference type="Gene3D" id="2.180.10.10">
    <property type="entry name" value="RHS repeat-associated core"/>
    <property type="match status" value="1"/>
</dbReference>
<comment type="caution">
    <text evidence="1">The sequence shown here is derived from an EMBL/GenBank/DDBJ whole genome shotgun (WGS) entry which is preliminary data.</text>
</comment>
<accession>A0A084TIH0</accession>